<reference evidence="2 3" key="1">
    <citation type="submission" date="2024-04" db="EMBL/GenBank/DDBJ databases">
        <authorList>
            <person name="Rising A."/>
            <person name="Reimegard J."/>
            <person name="Sonavane S."/>
            <person name="Akerstrom W."/>
            <person name="Nylinder S."/>
            <person name="Hedman E."/>
            <person name="Kallberg Y."/>
        </authorList>
    </citation>
    <scope>NUCLEOTIDE SEQUENCE [LARGE SCALE GENOMIC DNA]</scope>
</reference>
<keyword evidence="1" id="KW-0472">Membrane</keyword>
<gene>
    <name evidence="2" type="ORF">LARSCL_LOCUS8265</name>
</gene>
<evidence type="ECO:0000313" key="3">
    <source>
        <dbReference type="Proteomes" id="UP001497382"/>
    </source>
</evidence>
<comment type="caution">
    <text evidence="2">The sequence shown here is derived from an EMBL/GenBank/DDBJ whole genome shotgun (WGS) entry which is preliminary data.</text>
</comment>
<organism evidence="2 3">
    <name type="scientific">Larinioides sclopetarius</name>
    <dbReference type="NCBI Taxonomy" id="280406"/>
    <lineage>
        <taxon>Eukaryota</taxon>
        <taxon>Metazoa</taxon>
        <taxon>Ecdysozoa</taxon>
        <taxon>Arthropoda</taxon>
        <taxon>Chelicerata</taxon>
        <taxon>Arachnida</taxon>
        <taxon>Araneae</taxon>
        <taxon>Araneomorphae</taxon>
        <taxon>Entelegynae</taxon>
        <taxon>Araneoidea</taxon>
        <taxon>Araneidae</taxon>
        <taxon>Larinioides</taxon>
    </lineage>
</organism>
<dbReference type="AlphaFoldDB" id="A0AAV1ZVQ7"/>
<dbReference type="EMBL" id="CAXIEN010000087">
    <property type="protein sequence ID" value="CAL1275735.1"/>
    <property type="molecule type" value="Genomic_DNA"/>
</dbReference>
<sequence length="115" mass="13265">MNYQHHYKMQPNNGDYLMGPRRAPMPVTETWPPAKEVTPPMTTRITRWRHNHLLIILVVLATLMLLLALISGTVLYFHWAVLHAATSLSCLVRGMQQFRNRGEGRNFLRTSGQLL</sequence>
<keyword evidence="3" id="KW-1185">Reference proteome</keyword>
<proteinExistence type="predicted"/>
<feature type="transmembrane region" description="Helical" evidence="1">
    <location>
        <begin position="53"/>
        <end position="70"/>
    </location>
</feature>
<keyword evidence="1" id="KW-0812">Transmembrane</keyword>
<accession>A0AAV1ZVQ7</accession>
<protein>
    <submittedName>
        <fullName evidence="2">Uncharacterized protein</fullName>
    </submittedName>
</protein>
<evidence type="ECO:0000256" key="1">
    <source>
        <dbReference type="SAM" id="Phobius"/>
    </source>
</evidence>
<evidence type="ECO:0000313" key="2">
    <source>
        <dbReference type="EMBL" id="CAL1275735.1"/>
    </source>
</evidence>
<keyword evidence="1" id="KW-1133">Transmembrane helix</keyword>
<dbReference type="Proteomes" id="UP001497382">
    <property type="component" value="Unassembled WGS sequence"/>
</dbReference>
<name>A0AAV1ZVQ7_9ARAC</name>